<dbReference type="Pfam" id="PF05193">
    <property type="entry name" value="Peptidase_M16_C"/>
    <property type="match status" value="1"/>
</dbReference>
<evidence type="ECO:0000259" key="10">
    <source>
        <dbReference type="Pfam" id="PF05193"/>
    </source>
</evidence>
<dbReference type="InterPro" id="IPR007863">
    <property type="entry name" value="Peptidase_M16_C"/>
</dbReference>
<evidence type="ECO:0000259" key="12">
    <source>
        <dbReference type="Pfam" id="PF22456"/>
    </source>
</evidence>
<dbReference type="STRING" id="81972.D7KUC3"/>
<dbReference type="InterPro" id="IPR050626">
    <property type="entry name" value="Peptidase_M16"/>
</dbReference>
<feature type="domain" description="Coenzyme PQQ synthesis protein F-like C-terminal lobe" evidence="12">
    <location>
        <begin position="811"/>
        <end position="889"/>
    </location>
</feature>
<dbReference type="HOGENOM" id="CLU_004639_1_1_1"/>
<feature type="domain" description="Peptidase M16 C-terminal" evidence="10">
    <location>
        <begin position="198"/>
        <end position="326"/>
    </location>
</feature>
<dbReference type="InterPro" id="IPR011765">
    <property type="entry name" value="Pept_M16_N"/>
</dbReference>
<dbReference type="Gene3D" id="3.30.830.10">
    <property type="entry name" value="Metalloenzyme, LuxS/M16 peptidase-like"/>
    <property type="match status" value="4"/>
</dbReference>
<feature type="region of interest" description="Disordered" evidence="8">
    <location>
        <begin position="1"/>
        <end position="30"/>
    </location>
</feature>
<evidence type="ECO:0000313" key="14">
    <source>
        <dbReference type="Proteomes" id="UP000008694"/>
    </source>
</evidence>
<evidence type="ECO:0000256" key="1">
    <source>
        <dbReference type="ARBA" id="ARBA00007261"/>
    </source>
</evidence>
<dbReference type="Gramene" id="fgenesh1_pg.C_scaffold_2000999">
    <property type="protein sequence ID" value="fgenesh1_pg.C_scaffold_2000999"/>
    <property type="gene ID" value="fgenesh1_pg.C_scaffold_2000999"/>
</dbReference>
<dbReference type="GO" id="GO:0006508">
    <property type="term" value="P:proteolysis"/>
    <property type="evidence" value="ECO:0007669"/>
    <property type="project" value="UniProtKB-KW"/>
</dbReference>
<keyword evidence="6" id="KW-0482">Metalloprotease</keyword>
<dbReference type="InterPro" id="IPR054734">
    <property type="entry name" value="PqqF-like_C_4"/>
</dbReference>
<keyword evidence="2" id="KW-0645">Protease</keyword>
<evidence type="ECO:0000256" key="4">
    <source>
        <dbReference type="ARBA" id="ARBA00022801"/>
    </source>
</evidence>
<dbReference type="PANTHER" id="PTHR43690:SF28">
    <property type="entry name" value="PEPTIDASE M16 N-TERMINAL DOMAIN-CONTAINING PROTEIN"/>
    <property type="match status" value="1"/>
</dbReference>
<keyword evidence="14" id="KW-1185">Reference proteome</keyword>
<dbReference type="InterPro" id="IPR001431">
    <property type="entry name" value="Pept_M16_Zn_BS"/>
</dbReference>
<evidence type="ECO:0008006" key="15">
    <source>
        <dbReference type="Google" id="ProtNLM"/>
    </source>
</evidence>
<keyword evidence="5" id="KW-0862">Zinc</keyword>
<evidence type="ECO:0000313" key="13">
    <source>
        <dbReference type="EMBL" id="EFH63328.1"/>
    </source>
</evidence>
<evidence type="ECO:0000259" key="9">
    <source>
        <dbReference type="Pfam" id="PF00675"/>
    </source>
</evidence>
<dbReference type="Pfam" id="PF22456">
    <property type="entry name" value="PqqF-like_C_4"/>
    <property type="match status" value="1"/>
</dbReference>
<feature type="domain" description="Peptidase M16 N-terminal" evidence="9">
    <location>
        <begin position="47"/>
        <end position="172"/>
    </location>
</feature>
<dbReference type="AlphaFoldDB" id="D7KUC3"/>
<evidence type="ECO:0000256" key="2">
    <source>
        <dbReference type="ARBA" id="ARBA00022670"/>
    </source>
</evidence>
<dbReference type="Pfam" id="PF16187">
    <property type="entry name" value="Peptidase_M16_M"/>
    <property type="match status" value="1"/>
</dbReference>
<evidence type="ECO:0000256" key="3">
    <source>
        <dbReference type="ARBA" id="ARBA00022723"/>
    </source>
</evidence>
<proteinExistence type="inferred from homology"/>
<dbReference type="GO" id="GO:0046872">
    <property type="term" value="F:metal ion binding"/>
    <property type="evidence" value="ECO:0007669"/>
    <property type="project" value="UniProtKB-KW"/>
</dbReference>
<evidence type="ECO:0000256" key="5">
    <source>
        <dbReference type="ARBA" id="ARBA00022833"/>
    </source>
</evidence>
<evidence type="ECO:0000256" key="6">
    <source>
        <dbReference type="ARBA" id="ARBA00023049"/>
    </source>
</evidence>
<accession>D7KUC3</accession>
<organism evidence="14">
    <name type="scientific">Arabidopsis lyrata subsp. lyrata</name>
    <name type="common">Lyre-leaved rock-cress</name>
    <dbReference type="NCBI Taxonomy" id="81972"/>
    <lineage>
        <taxon>Eukaryota</taxon>
        <taxon>Viridiplantae</taxon>
        <taxon>Streptophyta</taxon>
        <taxon>Embryophyta</taxon>
        <taxon>Tracheophyta</taxon>
        <taxon>Spermatophyta</taxon>
        <taxon>Magnoliopsida</taxon>
        <taxon>eudicotyledons</taxon>
        <taxon>Gunneridae</taxon>
        <taxon>Pentapetalae</taxon>
        <taxon>rosids</taxon>
        <taxon>malvids</taxon>
        <taxon>Brassicales</taxon>
        <taxon>Brassicaceae</taxon>
        <taxon>Camelineae</taxon>
        <taxon>Arabidopsis</taxon>
    </lineage>
</organism>
<sequence length="950" mass="108773">MDYPKRSRSSDDDSHDFKRQRIADPGRPSKSFTLENGLKVFVFSGGEESSAAMTVRVGSFADPPKIPGLAHVIEHMLFRGSQKFRGENELQDYVAKYDGGTNARTEFDHTTFSFEVDPEHFHGALDRFAHLFINPLMEPKRLEHEIDTVDSEFLLIKYSDADRLDQILAHTSYEDHPFKCFSWGNRDTLTKVPLASLRESALDFFNTHYRASSMILVIVLGSGSGDLDKIQSSVTEFFRDIPKGISPYTPEISRPWDSGKTYFLQSVENNQRVMITWRIPRESHQQNKVAKYVMQLFSEEREGSLSFFLKEKGWIWSLEVYTGGNNGFSADDEDPSAYSSTSFGQLFMLVLELTNEGLEQEYVLINHVYEYLRFLSLNTPPPYLMKEQKDLQDMRFRFLYSDDRLIDSLHVFADRLSANMLWCDADHALSQCFSDPTCDHSEINGFIKEFFTPANMRMYCLVKTLPEKEVPQIEPWFGTSYIEKEIPESCIEDWVGSRFSFPPENLFMPSNENLHGKLGSDDENDEEHDSASEDRDNESVEMDDEEMHDSAGEDSEDGDSDVDNTIKISNTIYYLSGNSSISAAYFYLSMPADHTMNLILVELLKYSLCPLQFTESGFNIPFLTQGRMAYIDCRVSLLDGNKLLLQFDGLHEKFKDFISKIWDKIKSFKPIQQHFKVIKEKLLLELHPRDISEHAKQLFMESLVEEKCKPVALDGVTFSDIQEYAADFSSNLRVHCGVIFGSISEETAKDIANLLDQPSLLLDQPSLAINTNVMALRVERTEDIPRNAFDRNSLTMVVYEIPCIGLSSFFSSLMAYGFERQLKIVENLGYQVDCSPQTEGIRGICFSVISPQYKPHYLLDRIYSFIREFKIEENSFAKYKELAINSLAEGSSIWHVLLSNEYSALLDARGRLASLTIEEARRSYDRLFLSTSSRKRVEVCISSPTGDINY</sequence>
<feature type="compositionally biased region" description="Basic and acidic residues" evidence="8">
    <location>
        <begin position="1"/>
        <end position="24"/>
    </location>
</feature>
<dbReference type="PANTHER" id="PTHR43690">
    <property type="entry name" value="NARDILYSIN"/>
    <property type="match status" value="1"/>
</dbReference>
<dbReference type="GO" id="GO:0004222">
    <property type="term" value="F:metalloendopeptidase activity"/>
    <property type="evidence" value="ECO:0007669"/>
    <property type="project" value="InterPro"/>
</dbReference>
<evidence type="ECO:0000256" key="8">
    <source>
        <dbReference type="SAM" id="MobiDB-lite"/>
    </source>
</evidence>
<dbReference type="PROSITE" id="PS00143">
    <property type="entry name" value="INSULINASE"/>
    <property type="match status" value="1"/>
</dbReference>
<dbReference type="EMBL" id="GL348714">
    <property type="protein sequence ID" value="EFH63328.1"/>
    <property type="molecule type" value="Genomic_DNA"/>
</dbReference>
<dbReference type="InterPro" id="IPR032632">
    <property type="entry name" value="Peptidase_M16_M"/>
</dbReference>
<gene>
    <name evidence="13" type="ORF">ARALYDRAFT_338900</name>
</gene>
<evidence type="ECO:0000259" key="11">
    <source>
        <dbReference type="Pfam" id="PF16187"/>
    </source>
</evidence>
<evidence type="ECO:0000256" key="7">
    <source>
        <dbReference type="RuleBase" id="RU004447"/>
    </source>
</evidence>
<dbReference type="SUPFAM" id="SSF63411">
    <property type="entry name" value="LuxS/MPP-like metallohydrolase"/>
    <property type="match status" value="4"/>
</dbReference>
<feature type="compositionally biased region" description="Acidic residues" evidence="8">
    <location>
        <begin position="539"/>
        <end position="562"/>
    </location>
</feature>
<keyword evidence="4" id="KW-0378">Hydrolase</keyword>
<dbReference type="InterPro" id="IPR011249">
    <property type="entry name" value="Metalloenz_LuxS/M16"/>
</dbReference>
<dbReference type="eggNOG" id="KOG0959">
    <property type="taxonomic scope" value="Eukaryota"/>
</dbReference>
<dbReference type="GO" id="GO:0005829">
    <property type="term" value="C:cytosol"/>
    <property type="evidence" value="ECO:0007669"/>
    <property type="project" value="TreeGrafter"/>
</dbReference>
<protein>
    <recommendedName>
        <fullName evidence="15">Peptidase M16 family protein</fullName>
    </recommendedName>
</protein>
<dbReference type="Proteomes" id="UP000008694">
    <property type="component" value="Unassembled WGS sequence"/>
</dbReference>
<dbReference type="Pfam" id="PF00675">
    <property type="entry name" value="Peptidase_M16"/>
    <property type="match status" value="1"/>
</dbReference>
<feature type="region of interest" description="Disordered" evidence="8">
    <location>
        <begin position="512"/>
        <end position="562"/>
    </location>
</feature>
<reference evidence="14" key="1">
    <citation type="journal article" date="2011" name="Nat. Genet.">
        <title>The Arabidopsis lyrata genome sequence and the basis of rapid genome size change.</title>
        <authorList>
            <person name="Hu T.T."/>
            <person name="Pattyn P."/>
            <person name="Bakker E.G."/>
            <person name="Cao J."/>
            <person name="Cheng J.-F."/>
            <person name="Clark R.M."/>
            <person name="Fahlgren N."/>
            <person name="Fawcett J.A."/>
            <person name="Grimwood J."/>
            <person name="Gundlach H."/>
            <person name="Haberer G."/>
            <person name="Hollister J.D."/>
            <person name="Ossowski S."/>
            <person name="Ottilar R.P."/>
            <person name="Salamov A.A."/>
            <person name="Schneeberger K."/>
            <person name="Spannagl M."/>
            <person name="Wang X."/>
            <person name="Yang L."/>
            <person name="Nasrallah M.E."/>
            <person name="Bergelson J."/>
            <person name="Carrington J.C."/>
            <person name="Gaut B.S."/>
            <person name="Schmutz J."/>
            <person name="Mayer K.F.X."/>
            <person name="Van de Peer Y."/>
            <person name="Grigoriev I.V."/>
            <person name="Nordborg M."/>
            <person name="Weigel D."/>
            <person name="Guo Y.-L."/>
        </authorList>
    </citation>
    <scope>NUCLEOTIDE SEQUENCE [LARGE SCALE GENOMIC DNA]</scope>
    <source>
        <strain evidence="14">cv. MN47</strain>
    </source>
</reference>
<feature type="domain" description="Peptidase M16 middle/third" evidence="11">
    <location>
        <begin position="412"/>
        <end position="520"/>
    </location>
</feature>
<comment type="similarity">
    <text evidence="1 7">Belongs to the peptidase M16 family.</text>
</comment>
<keyword evidence="3" id="KW-0479">Metal-binding</keyword>
<name>D7KUC3_ARALL</name>
<feature type="compositionally biased region" description="Basic and acidic residues" evidence="8">
    <location>
        <begin position="529"/>
        <end position="538"/>
    </location>
</feature>